<keyword evidence="1" id="KW-1185">Reference proteome</keyword>
<organism evidence="1 2">
    <name type="scientific">Strongyloides papillosus</name>
    <name type="common">Intestinal threadworm</name>
    <dbReference type="NCBI Taxonomy" id="174720"/>
    <lineage>
        <taxon>Eukaryota</taxon>
        <taxon>Metazoa</taxon>
        <taxon>Ecdysozoa</taxon>
        <taxon>Nematoda</taxon>
        <taxon>Chromadorea</taxon>
        <taxon>Rhabditida</taxon>
        <taxon>Tylenchina</taxon>
        <taxon>Panagrolaimomorpha</taxon>
        <taxon>Strongyloidoidea</taxon>
        <taxon>Strongyloididae</taxon>
        <taxon>Strongyloides</taxon>
    </lineage>
</organism>
<reference evidence="2" key="1">
    <citation type="submission" date="2017-02" db="UniProtKB">
        <authorList>
            <consortium name="WormBaseParasite"/>
        </authorList>
    </citation>
    <scope>IDENTIFICATION</scope>
</reference>
<dbReference type="AlphaFoldDB" id="A0A0N5BL78"/>
<evidence type="ECO:0000313" key="1">
    <source>
        <dbReference type="Proteomes" id="UP000046392"/>
    </source>
</evidence>
<protein>
    <submittedName>
        <fullName evidence="2">RPA_interact_C domain-containing protein</fullName>
    </submittedName>
</protein>
<dbReference type="Proteomes" id="UP000046392">
    <property type="component" value="Unplaced"/>
</dbReference>
<name>A0A0N5BL78_STREA</name>
<dbReference type="WBParaSite" id="SPAL_0000667900.1">
    <property type="protein sequence ID" value="SPAL_0000667900.1"/>
    <property type="gene ID" value="SPAL_0000667900"/>
</dbReference>
<accession>A0A0N5BL78</accession>
<sequence length="108" mass="12751">MISSENEIFFQNKEIKNQDENEDDVMLKGRSMILYCEKCKKLVNSVVTWQNNDAKDENFNVNSNIPYIYQAIPCIYYLQLKKANEFARAIHRCPQCDDVLESFLNMNK</sequence>
<evidence type="ECO:0000313" key="2">
    <source>
        <dbReference type="WBParaSite" id="SPAL_0000667900.1"/>
    </source>
</evidence>
<proteinExistence type="predicted"/>